<dbReference type="SUPFAM" id="SSF53187">
    <property type="entry name" value="Zn-dependent exopeptidases"/>
    <property type="match status" value="1"/>
</dbReference>
<dbReference type="PRINTS" id="PR00481">
    <property type="entry name" value="LAMNOPPTDASE"/>
</dbReference>
<dbReference type="Pfam" id="PF02789">
    <property type="entry name" value="Peptidase_M17_N"/>
    <property type="match status" value="1"/>
</dbReference>
<comment type="catalytic activity">
    <reaction evidence="1 8">
        <text>Release of an N-terminal amino acid, Xaa-|-Yaa-, in which Xaa is preferably Leu, but may be other amino acids including Pro although not Arg or Lys, and Yaa may be Pro. Amino acid amides and methyl esters are also readily hydrolyzed, but rates on arylamides are exceedingly low.</text>
        <dbReference type="EC" id="3.4.11.1"/>
    </reaction>
</comment>
<dbReference type="EC" id="3.4.11.1" evidence="8"/>
<dbReference type="NCBIfam" id="NF002073">
    <property type="entry name" value="PRK00913.1-2"/>
    <property type="match status" value="1"/>
</dbReference>
<reference evidence="10 11" key="1">
    <citation type="submission" date="2021-03" db="EMBL/GenBank/DDBJ databases">
        <title>Paenibacillus artemisicola MWE-103 whole genome sequence.</title>
        <authorList>
            <person name="Ham Y.J."/>
        </authorList>
    </citation>
    <scope>NUCLEOTIDE SEQUENCE [LARGE SCALE GENOMIC DNA]</scope>
    <source>
        <strain evidence="10 11">MWE-103</strain>
    </source>
</reference>
<accession>A0ABS3W933</accession>
<comment type="catalytic activity">
    <reaction evidence="2 8">
        <text>Release of an N-terminal amino acid, preferentially leucine, but not glutamic or aspartic acids.</text>
        <dbReference type="EC" id="3.4.11.10"/>
    </reaction>
</comment>
<dbReference type="Pfam" id="PF00883">
    <property type="entry name" value="Peptidase_M17"/>
    <property type="match status" value="1"/>
</dbReference>
<proteinExistence type="inferred from homology"/>
<keyword evidence="4 8" id="KW-0031">Aminopeptidase</keyword>
<dbReference type="SUPFAM" id="SSF52949">
    <property type="entry name" value="Macro domain-like"/>
    <property type="match status" value="1"/>
</dbReference>
<evidence type="ECO:0000256" key="1">
    <source>
        <dbReference type="ARBA" id="ARBA00000135"/>
    </source>
</evidence>
<keyword evidence="6 8" id="KW-0378">Hydrolase</keyword>
<keyword evidence="8" id="KW-0464">Manganese</keyword>
<evidence type="ECO:0000256" key="3">
    <source>
        <dbReference type="ARBA" id="ARBA00009528"/>
    </source>
</evidence>
<evidence type="ECO:0000256" key="8">
    <source>
        <dbReference type="HAMAP-Rule" id="MF_00181"/>
    </source>
</evidence>
<evidence type="ECO:0000256" key="2">
    <source>
        <dbReference type="ARBA" id="ARBA00000967"/>
    </source>
</evidence>
<evidence type="ECO:0000256" key="7">
    <source>
        <dbReference type="ARBA" id="ARBA00049972"/>
    </source>
</evidence>
<keyword evidence="11" id="KW-1185">Reference proteome</keyword>
<dbReference type="PROSITE" id="PS00631">
    <property type="entry name" value="CYTOSOL_AP"/>
    <property type="match status" value="1"/>
</dbReference>
<comment type="subcellular location">
    <subcellularLocation>
        <location evidence="8">Cytoplasm</location>
    </subcellularLocation>
</comment>
<feature type="domain" description="Cytosol aminopeptidase" evidence="9">
    <location>
        <begin position="378"/>
        <end position="385"/>
    </location>
</feature>
<feature type="binding site" evidence="8">
    <location>
        <position position="321"/>
    </location>
    <ligand>
        <name>Mn(2+)</name>
        <dbReference type="ChEBI" id="CHEBI:29035"/>
        <label>2</label>
    </ligand>
</feature>
<comment type="similarity">
    <text evidence="3 8">Belongs to the peptidase M17 family.</text>
</comment>
<dbReference type="PANTHER" id="PTHR11963:SF23">
    <property type="entry name" value="CYTOSOL AMINOPEPTIDASE"/>
    <property type="match status" value="1"/>
</dbReference>
<feature type="binding site" evidence="8">
    <location>
        <position position="382"/>
    </location>
    <ligand>
        <name>Mn(2+)</name>
        <dbReference type="ChEBI" id="CHEBI:29035"/>
        <label>2</label>
    </ligand>
</feature>
<dbReference type="InterPro" id="IPR023042">
    <property type="entry name" value="Peptidase_M17_leu_NH2_pept"/>
</dbReference>
<feature type="binding site" evidence="8">
    <location>
        <position position="303"/>
    </location>
    <ligand>
        <name>Mn(2+)</name>
        <dbReference type="ChEBI" id="CHEBI:29035"/>
        <label>2</label>
    </ligand>
</feature>
<dbReference type="Gene3D" id="3.40.220.10">
    <property type="entry name" value="Leucine Aminopeptidase, subunit E, domain 1"/>
    <property type="match status" value="1"/>
</dbReference>
<name>A0ABS3W933_9BACL</name>
<feature type="active site" evidence="8">
    <location>
        <position position="384"/>
    </location>
</feature>
<keyword evidence="5 8" id="KW-0645">Protease</keyword>
<keyword evidence="8" id="KW-0479">Metal-binding</keyword>
<feature type="binding site" evidence="8">
    <location>
        <position position="382"/>
    </location>
    <ligand>
        <name>Mn(2+)</name>
        <dbReference type="ChEBI" id="CHEBI:29035"/>
        <label>1</label>
    </ligand>
</feature>
<feature type="active site" evidence="8">
    <location>
        <position position="310"/>
    </location>
</feature>
<organism evidence="10 11">
    <name type="scientific">Paenibacillus artemisiicola</name>
    <dbReference type="NCBI Taxonomy" id="1172618"/>
    <lineage>
        <taxon>Bacteria</taxon>
        <taxon>Bacillati</taxon>
        <taxon>Bacillota</taxon>
        <taxon>Bacilli</taxon>
        <taxon>Bacillales</taxon>
        <taxon>Paenibacillaceae</taxon>
        <taxon>Paenibacillus</taxon>
    </lineage>
</organism>
<dbReference type="InterPro" id="IPR043472">
    <property type="entry name" value="Macro_dom-like"/>
</dbReference>
<feature type="binding site" evidence="8">
    <location>
        <position position="380"/>
    </location>
    <ligand>
        <name>Mn(2+)</name>
        <dbReference type="ChEBI" id="CHEBI:29035"/>
        <label>1</label>
    </ligand>
</feature>
<feature type="binding site" evidence="8">
    <location>
        <position position="303"/>
    </location>
    <ligand>
        <name>Mn(2+)</name>
        <dbReference type="ChEBI" id="CHEBI:29035"/>
        <label>1</label>
    </ligand>
</feature>
<evidence type="ECO:0000256" key="6">
    <source>
        <dbReference type="ARBA" id="ARBA00022801"/>
    </source>
</evidence>
<keyword evidence="8" id="KW-0963">Cytoplasm</keyword>
<dbReference type="CDD" id="cd00433">
    <property type="entry name" value="Peptidase_M17"/>
    <property type="match status" value="1"/>
</dbReference>
<evidence type="ECO:0000259" key="9">
    <source>
        <dbReference type="PROSITE" id="PS00631"/>
    </source>
</evidence>
<dbReference type="Gene3D" id="3.40.630.10">
    <property type="entry name" value="Zn peptidases"/>
    <property type="match status" value="1"/>
</dbReference>
<sequence>MSIRFTYGRGAAAAPADVVVAFVDKRGLRAQDGTDGSARWVHPALDEAVRQHAAKELFKAEPKETLALPTLGLYPSPHVVYVGIAPPESLTADGLRDAAAAAAKAAKRLKAAAVELLLPWRLPAAELGAPSAERAEAAADRPAVPAARAAQALTEGFALGSYARTTAKQDDAKRKAAVTDVAFVPNAADAEPDAASAAAAWGAGIRRGLVFAEAAAYARDLTNLPGDALVPAGLADEAARLAAAYGFACEIIDEAAAAEQGMGGLIAVGKGSVNPPRMIVIRYDGDPDDAERWGIVGKGITFDTGGISLKKGPGMEEMISDMGGAAAVLGLVRLFGELKPKRNAVFVVPTAENMPSDRAFKPGDVLTMMNGTTVEIVNTDAEGRLVLADGLTTAIREGATKLIDLATLTGAVLVVLGDTATGSVTNDEPLQAQVIEAAKKAGERIWPLPPYPEFRRQLDSEAADMKNGGSRYGAASIGGLFVGAFAEDRPWVHLDIAGTAWLERERAWETKGGTGVMVRTLGELLAGEAD</sequence>
<dbReference type="Proteomes" id="UP000670947">
    <property type="component" value="Unassembled WGS sequence"/>
</dbReference>
<dbReference type="InterPro" id="IPR011356">
    <property type="entry name" value="Leucine_aapep/pepB"/>
</dbReference>
<comment type="function">
    <text evidence="7 8">Presumably involved in the processing and regular turnover of intracellular proteins. Catalyzes the removal of unsubstituted N-terminal amino acids from various peptides.</text>
</comment>
<dbReference type="EMBL" id="JAGGDJ010000005">
    <property type="protein sequence ID" value="MBO7744625.1"/>
    <property type="molecule type" value="Genomic_DNA"/>
</dbReference>
<evidence type="ECO:0000256" key="5">
    <source>
        <dbReference type="ARBA" id="ARBA00022670"/>
    </source>
</evidence>
<gene>
    <name evidence="8" type="primary">pepA</name>
    <name evidence="10" type="ORF">I8J29_10480</name>
</gene>
<feature type="binding site" evidence="8">
    <location>
        <position position="298"/>
    </location>
    <ligand>
        <name>Mn(2+)</name>
        <dbReference type="ChEBI" id="CHEBI:29035"/>
        <label>2</label>
    </ligand>
</feature>
<dbReference type="InterPro" id="IPR000819">
    <property type="entry name" value="Peptidase_M17_C"/>
</dbReference>
<evidence type="ECO:0000313" key="11">
    <source>
        <dbReference type="Proteomes" id="UP000670947"/>
    </source>
</evidence>
<evidence type="ECO:0000256" key="4">
    <source>
        <dbReference type="ARBA" id="ARBA00022438"/>
    </source>
</evidence>
<dbReference type="PANTHER" id="PTHR11963">
    <property type="entry name" value="LEUCINE AMINOPEPTIDASE-RELATED"/>
    <property type="match status" value="1"/>
</dbReference>
<dbReference type="GO" id="GO:0004177">
    <property type="term" value="F:aminopeptidase activity"/>
    <property type="evidence" value="ECO:0007669"/>
    <property type="project" value="UniProtKB-KW"/>
</dbReference>
<comment type="caution">
    <text evidence="10">The sequence shown here is derived from an EMBL/GenBank/DDBJ whole genome shotgun (WGS) entry which is preliminary data.</text>
</comment>
<protein>
    <recommendedName>
        <fullName evidence="8">Probable cytosol aminopeptidase</fullName>
        <ecNumber evidence="8">3.4.11.1</ecNumber>
    </recommendedName>
    <alternativeName>
        <fullName evidence="8">Leucine aminopeptidase</fullName>
        <shortName evidence="8">LAP</shortName>
        <ecNumber evidence="8">3.4.11.10</ecNumber>
    </alternativeName>
    <alternativeName>
        <fullName evidence="8">Leucyl aminopeptidase</fullName>
    </alternativeName>
</protein>
<dbReference type="EC" id="3.4.11.10" evidence="8"/>
<evidence type="ECO:0000313" key="10">
    <source>
        <dbReference type="EMBL" id="MBO7744625.1"/>
    </source>
</evidence>
<comment type="cofactor">
    <cofactor evidence="8">
        <name>Mn(2+)</name>
        <dbReference type="ChEBI" id="CHEBI:29035"/>
    </cofactor>
    <text evidence="8">Binds 2 manganese ions per subunit.</text>
</comment>
<dbReference type="InterPro" id="IPR008283">
    <property type="entry name" value="Peptidase_M17_N"/>
</dbReference>
<dbReference type="HAMAP" id="MF_00181">
    <property type="entry name" value="Cytosol_peptidase_M17"/>
    <property type="match status" value="1"/>
</dbReference>